<accession>A0ABY0ISF1</accession>
<dbReference type="EMBL" id="SHKM01000001">
    <property type="protein sequence ID" value="RZT90022.1"/>
    <property type="molecule type" value="Genomic_DNA"/>
</dbReference>
<dbReference type="PANTHER" id="PTHR43501:SF1">
    <property type="entry name" value="CYTOSOL NON-SPECIFIC DIPEPTIDASE"/>
    <property type="match status" value="1"/>
</dbReference>
<dbReference type="Proteomes" id="UP000292136">
    <property type="component" value="Unassembled WGS sequence"/>
</dbReference>
<keyword evidence="1" id="KW-0378">Hydrolase</keyword>
<dbReference type="PIRSF" id="PIRSF016599">
    <property type="entry name" value="Xaa-His_dipept"/>
    <property type="match status" value="1"/>
</dbReference>
<protein>
    <submittedName>
        <fullName evidence="4">Dipeptidase D</fullName>
    </submittedName>
</protein>
<dbReference type="InterPro" id="IPR011650">
    <property type="entry name" value="Peptidase_M20_dimer"/>
</dbReference>
<dbReference type="RefSeq" id="WP_207222163.1">
    <property type="nucleotide sequence ID" value="NZ_SHKM01000001.1"/>
</dbReference>
<dbReference type="SUPFAM" id="SSF53187">
    <property type="entry name" value="Zn-dependent exopeptidases"/>
    <property type="match status" value="1"/>
</dbReference>
<dbReference type="InterPro" id="IPR001160">
    <property type="entry name" value="Peptidase_M20C"/>
</dbReference>
<feature type="region of interest" description="Disordered" evidence="2">
    <location>
        <begin position="1"/>
        <end position="21"/>
    </location>
</feature>
<dbReference type="Pfam" id="PF01546">
    <property type="entry name" value="Peptidase_M20"/>
    <property type="match status" value="1"/>
</dbReference>
<dbReference type="CDD" id="cd03890">
    <property type="entry name" value="M20_pepD"/>
    <property type="match status" value="1"/>
</dbReference>
<reference evidence="4 5" key="1">
    <citation type="submission" date="2019-02" db="EMBL/GenBank/DDBJ databases">
        <title>Genomic Encyclopedia of Type Strains, Phase IV (KMG-IV): sequencing the most valuable type-strain genomes for metagenomic binning, comparative biology and taxonomic classification.</title>
        <authorList>
            <person name="Goeker M."/>
        </authorList>
    </citation>
    <scope>NUCLEOTIDE SEQUENCE [LARGE SCALE GENOMIC DNA]</scope>
    <source>
        <strain evidence="4 5">DSM 21223</strain>
    </source>
</reference>
<dbReference type="NCBIfam" id="TIGR01893">
    <property type="entry name" value="aa-his-dipept"/>
    <property type="match status" value="1"/>
</dbReference>
<evidence type="ECO:0000313" key="4">
    <source>
        <dbReference type="EMBL" id="RZT90022.1"/>
    </source>
</evidence>
<sequence>MTDSAPSSAPTAASSASAAPALSPRVAAYQPTPDFPFADLQPVAVWRHFAALCAIPRQSKHEAALRDLLAAWAEGRGLASEQDGVGNLVIRKPGSPGREQEAGVILQGHLDMVCQQNSGTGHDFQQDPIRPVLKDGWLLAENTTLGADNGIGVALALAALEADGLSHPPLEVLLTVDEEAGMGGALGLAPGLLRGRYLINIDTEEWGHLYLGCAGGMDVNVTYPYSSEPAPAGWTVAKISLTGLSGGHSGIDIHKERGNAIKLLVRLLGELGQQLGTEAWRLLHLEGGTARNALPREAFATVILDPACLAEIEATLATGAQALARELKGVENGLSVRLSELPSLAGPAMAPAAQRQLLAALNAAPHGVARMSMSVPGIVETSNNLGVLSVANGQARANFMVRSLVDSAAQAHARRIADLFGLIGADCQLTDGYSGWKPNPDSPLLALAQQVYAAQFGGSAQVEVIHAGLECGIIGAKYPGLDMLSFGPTIHGAHAPGERVEVETVARSWQFLVALLAALPRV</sequence>
<evidence type="ECO:0000313" key="5">
    <source>
        <dbReference type="Proteomes" id="UP000292136"/>
    </source>
</evidence>
<gene>
    <name evidence="4" type="ORF">EV678_0826</name>
</gene>
<evidence type="ECO:0000256" key="1">
    <source>
        <dbReference type="ARBA" id="ARBA00022801"/>
    </source>
</evidence>
<name>A0ABY0ISF1_9RHOO</name>
<evidence type="ECO:0000256" key="2">
    <source>
        <dbReference type="SAM" id="MobiDB-lite"/>
    </source>
</evidence>
<dbReference type="PRINTS" id="PR00934">
    <property type="entry name" value="XHISDIPTASE"/>
</dbReference>
<dbReference type="PANTHER" id="PTHR43501">
    <property type="entry name" value="CYTOSOL NON-SPECIFIC DIPEPTIDASE"/>
    <property type="match status" value="1"/>
</dbReference>
<evidence type="ECO:0000259" key="3">
    <source>
        <dbReference type="Pfam" id="PF07687"/>
    </source>
</evidence>
<dbReference type="Pfam" id="PF07687">
    <property type="entry name" value="M20_dimer"/>
    <property type="match status" value="1"/>
</dbReference>
<keyword evidence="5" id="KW-1185">Reference proteome</keyword>
<feature type="domain" description="Peptidase M20 dimerisation" evidence="3">
    <location>
        <begin position="240"/>
        <end position="328"/>
    </location>
</feature>
<organism evidence="4 5">
    <name type="scientific">Azospira oryzae</name>
    <dbReference type="NCBI Taxonomy" id="146939"/>
    <lineage>
        <taxon>Bacteria</taxon>
        <taxon>Pseudomonadati</taxon>
        <taxon>Pseudomonadota</taxon>
        <taxon>Betaproteobacteria</taxon>
        <taxon>Rhodocyclales</taxon>
        <taxon>Rhodocyclaceae</taxon>
        <taxon>Azospira</taxon>
    </lineage>
</organism>
<proteinExistence type="predicted"/>
<comment type="caution">
    <text evidence="4">The sequence shown here is derived from an EMBL/GenBank/DDBJ whole genome shotgun (WGS) entry which is preliminary data.</text>
</comment>
<dbReference type="Gene3D" id="3.40.630.10">
    <property type="entry name" value="Zn peptidases"/>
    <property type="match status" value="2"/>
</dbReference>
<dbReference type="InterPro" id="IPR002933">
    <property type="entry name" value="Peptidase_M20"/>
</dbReference>